<dbReference type="InterPro" id="IPR003795">
    <property type="entry name" value="DUF192"/>
</dbReference>
<proteinExistence type="predicted"/>
<dbReference type="PANTHER" id="PTHR37953">
    <property type="entry name" value="UPF0127 PROTEIN MJ1496"/>
    <property type="match status" value="1"/>
</dbReference>
<dbReference type="Gene3D" id="2.60.120.1140">
    <property type="entry name" value="Protein of unknown function DUF192"/>
    <property type="match status" value="1"/>
</dbReference>
<accession>Q0G2M9</accession>
<feature type="chain" id="PRO_5004172178" description="DUF192 domain-containing protein" evidence="1">
    <location>
        <begin position="28"/>
        <end position="155"/>
    </location>
</feature>
<evidence type="ECO:0000256" key="1">
    <source>
        <dbReference type="SAM" id="SignalP"/>
    </source>
</evidence>
<name>Q0G2M9_9HYPH</name>
<sequence length="155" mass="16890">MRILIRVLAAAFALSTFALLAPTSAEADEVRLVTSEATHVIDAEIADTDEERRTGLMFREEMAEDAGMLFEFGMTREVGMWMKNTLIPLDMLFIEEDGTILTIVRNTKPLSLDVIPSGGPVRYVLELNGGAAKRLGVEPGDKVEHESIPPAGDSS</sequence>
<evidence type="ECO:0008006" key="4">
    <source>
        <dbReference type="Google" id="ProtNLM"/>
    </source>
</evidence>
<evidence type="ECO:0000313" key="3">
    <source>
        <dbReference type="Proteomes" id="UP000004310"/>
    </source>
</evidence>
<dbReference type="InterPro" id="IPR038695">
    <property type="entry name" value="Saro_0823-like_sf"/>
</dbReference>
<dbReference type="Pfam" id="PF02643">
    <property type="entry name" value="DUF192"/>
    <property type="match status" value="1"/>
</dbReference>
<dbReference type="STRING" id="217511.GCA_001463845_03174"/>
<dbReference type="Proteomes" id="UP000004310">
    <property type="component" value="Unassembled WGS sequence"/>
</dbReference>
<dbReference type="AlphaFoldDB" id="Q0G2M9"/>
<dbReference type="RefSeq" id="WP_007068520.1">
    <property type="nucleotide sequence ID" value="NZ_DS022272.1"/>
</dbReference>
<keyword evidence="3" id="KW-1185">Reference proteome</keyword>
<dbReference type="HOGENOM" id="CLU_097039_2_1_5"/>
<dbReference type="eggNOG" id="COG1430">
    <property type="taxonomic scope" value="Bacteria"/>
</dbReference>
<reference evidence="2 3" key="1">
    <citation type="journal article" date="2010" name="J. Bacteriol.">
        <title>Genome sequence of Fulvimarina pelagi HTCC2506T, a Mn(II)-oxidizing alphaproteobacterium possessing an aerobic anoxygenic photosynthetic gene cluster and Xanthorhodopsin.</title>
        <authorList>
            <person name="Kang I."/>
            <person name="Oh H.M."/>
            <person name="Lim S.I."/>
            <person name="Ferriera S."/>
            <person name="Giovannoni S.J."/>
            <person name="Cho J.C."/>
        </authorList>
    </citation>
    <scope>NUCLEOTIDE SEQUENCE [LARGE SCALE GENOMIC DNA]</scope>
    <source>
        <strain evidence="2 3">HTCC2506</strain>
    </source>
</reference>
<feature type="signal peptide" evidence="1">
    <location>
        <begin position="1"/>
        <end position="27"/>
    </location>
</feature>
<protein>
    <recommendedName>
        <fullName evidence="4">DUF192 domain-containing protein</fullName>
    </recommendedName>
</protein>
<evidence type="ECO:0000313" key="2">
    <source>
        <dbReference type="EMBL" id="EAU42152.1"/>
    </source>
</evidence>
<keyword evidence="1" id="KW-0732">Signal</keyword>
<comment type="caution">
    <text evidence="2">The sequence shown here is derived from an EMBL/GenBank/DDBJ whole genome shotgun (WGS) entry which is preliminary data.</text>
</comment>
<gene>
    <name evidence="2" type="ORF">FP2506_17004</name>
</gene>
<dbReference type="EMBL" id="AATP01000002">
    <property type="protein sequence ID" value="EAU42152.1"/>
    <property type="molecule type" value="Genomic_DNA"/>
</dbReference>
<dbReference type="PANTHER" id="PTHR37953:SF1">
    <property type="entry name" value="UPF0127 PROTEIN MJ1496"/>
    <property type="match status" value="1"/>
</dbReference>
<organism evidence="2 3">
    <name type="scientific">Fulvimarina pelagi HTCC2506</name>
    <dbReference type="NCBI Taxonomy" id="314231"/>
    <lineage>
        <taxon>Bacteria</taxon>
        <taxon>Pseudomonadati</taxon>
        <taxon>Pseudomonadota</taxon>
        <taxon>Alphaproteobacteria</taxon>
        <taxon>Hyphomicrobiales</taxon>
        <taxon>Aurantimonadaceae</taxon>
        <taxon>Fulvimarina</taxon>
    </lineage>
</organism>